<dbReference type="PROSITE" id="PS51379">
    <property type="entry name" value="4FE4S_FER_2"/>
    <property type="match status" value="2"/>
</dbReference>
<dbReference type="Pfam" id="PF12838">
    <property type="entry name" value="Fer4_7"/>
    <property type="match status" value="1"/>
</dbReference>
<dbReference type="RefSeq" id="WP_118195167.1">
    <property type="nucleotide sequence ID" value="NZ_JAIWXB010000002.1"/>
</dbReference>
<dbReference type="PANTHER" id="PTHR43193">
    <property type="match status" value="1"/>
</dbReference>
<dbReference type="Pfam" id="PF04432">
    <property type="entry name" value="FrhB_FdhB_C"/>
    <property type="match status" value="1"/>
</dbReference>
<evidence type="ECO:0000313" key="5">
    <source>
        <dbReference type="EMBL" id="MCA4702316.1"/>
    </source>
</evidence>
<evidence type="ECO:0000313" key="7">
    <source>
        <dbReference type="Proteomes" id="UP000284417"/>
    </source>
</evidence>
<evidence type="ECO:0000256" key="3">
    <source>
        <dbReference type="ARBA" id="ARBA00023014"/>
    </source>
</evidence>
<evidence type="ECO:0000313" key="6">
    <source>
        <dbReference type="EMBL" id="RHK99192.1"/>
    </source>
</evidence>
<gene>
    <name evidence="6" type="ORF">DW042_08325</name>
    <name evidence="5" type="ORF">LD004_01620</name>
</gene>
<dbReference type="Proteomes" id="UP001198461">
    <property type="component" value="Unassembled WGS sequence"/>
</dbReference>
<dbReference type="EMBL" id="QROC01000008">
    <property type="protein sequence ID" value="RHK99192.1"/>
    <property type="molecule type" value="Genomic_DNA"/>
</dbReference>
<dbReference type="InterPro" id="IPR007516">
    <property type="entry name" value="Co_F420_Hydgase/DH_bsu_N"/>
</dbReference>
<dbReference type="InterPro" id="IPR007525">
    <property type="entry name" value="FrhB_FdhB_C"/>
</dbReference>
<name>A0A415HXE7_9BACE</name>
<feature type="domain" description="4Fe-4S ferredoxin-type" evidence="4">
    <location>
        <begin position="35"/>
        <end position="65"/>
    </location>
</feature>
<dbReference type="InterPro" id="IPR017896">
    <property type="entry name" value="4Fe4S_Fe-S-bd"/>
</dbReference>
<reference evidence="5" key="2">
    <citation type="submission" date="2023-08" db="EMBL/GenBank/DDBJ databases">
        <title>Mucin Metabolism Genes Underlie the Key Renovations of Bacteroides xylanisolvens Genomes in Captive Great Apes.</title>
        <authorList>
            <person name="Nishida A.H."/>
        </authorList>
    </citation>
    <scope>NUCLEOTIDE SEQUENCE</scope>
    <source>
        <strain evidence="5">P13.H9</strain>
    </source>
</reference>
<dbReference type="PROSITE" id="PS00198">
    <property type="entry name" value="4FE4S_FER_1"/>
    <property type="match status" value="1"/>
</dbReference>
<accession>A0A415HXE7</accession>
<reference evidence="6 7" key="1">
    <citation type="submission" date="2018-08" db="EMBL/GenBank/DDBJ databases">
        <title>A genome reference for cultivated species of the human gut microbiota.</title>
        <authorList>
            <person name="Zou Y."/>
            <person name="Xue W."/>
            <person name="Luo G."/>
        </authorList>
    </citation>
    <scope>NUCLEOTIDE SEQUENCE [LARGE SCALE GENOMIC DNA]</scope>
    <source>
        <strain evidence="6 7">AF39-6AC</strain>
    </source>
</reference>
<protein>
    <submittedName>
        <fullName evidence="6">4Fe-4S dicluster domain-containing protein</fullName>
    </submittedName>
    <submittedName>
        <fullName evidence="5">Coenzyme F420 hydrogenase/dehydrogenase, beta subunit C-terminal domain</fullName>
    </submittedName>
</protein>
<dbReference type="EMBL" id="JAIWYE010000003">
    <property type="protein sequence ID" value="MCA4702316.1"/>
    <property type="molecule type" value="Genomic_DNA"/>
</dbReference>
<dbReference type="GO" id="GO:0051536">
    <property type="term" value="F:iron-sulfur cluster binding"/>
    <property type="evidence" value="ECO:0007669"/>
    <property type="project" value="UniProtKB-KW"/>
</dbReference>
<evidence type="ECO:0000256" key="1">
    <source>
        <dbReference type="ARBA" id="ARBA00022723"/>
    </source>
</evidence>
<dbReference type="InterPro" id="IPR017900">
    <property type="entry name" value="4Fe4S_Fe_S_CS"/>
</dbReference>
<dbReference type="GO" id="GO:0046872">
    <property type="term" value="F:metal ion binding"/>
    <property type="evidence" value="ECO:0007669"/>
    <property type="project" value="UniProtKB-KW"/>
</dbReference>
<dbReference type="SUPFAM" id="SSF54862">
    <property type="entry name" value="4Fe-4S ferredoxins"/>
    <property type="match status" value="1"/>
</dbReference>
<evidence type="ECO:0000259" key="4">
    <source>
        <dbReference type="PROSITE" id="PS51379"/>
    </source>
</evidence>
<keyword evidence="2" id="KW-0408">Iron</keyword>
<evidence type="ECO:0000256" key="2">
    <source>
        <dbReference type="ARBA" id="ARBA00023004"/>
    </source>
</evidence>
<feature type="domain" description="4Fe-4S ferredoxin-type" evidence="4">
    <location>
        <begin position="1"/>
        <end position="30"/>
    </location>
</feature>
<dbReference type="AlphaFoldDB" id="A0A415HXE7"/>
<organism evidence="6 7">
    <name type="scientific">Bacteroides xylanisolvens</name>
    <dbReference type="NCBI Taxonomy" id="371601"/>
    <lineage>
        <taxon>Bacteria</taxon>
        <taxon>Pseudomonadati</taxon>
        <taxon>Bacteroidota</taxon>
        <taxon>Bacteroidia</taxon>
        <taxon>Bacteroidales</taxon>
        <taxon>Bacteroidaceae</taxon>
        <taxon>Bacteroides</taxon>
    </lineage>
</organism>
<dbReference type="PANTHER" id="PTHR43193:SF2">
    <property type="entry name" value="POLYFERREDOXIN PROTEIN FWDF"/>
    <property type="match status" value="1"/>
</dbReference>
<proteinExistence type="predicted"/>
<comment type="caution">
    <text evidence="6">The sequence shown here is derived from an EMBL/GenBank/DDBJ whole genome shotgun (WGS) entry which is preliminary data.</text>
</comment>
<sequence>MVSLCEKILCTGCEACVNKCSHEAISMQPDDEGFLYPDISYSKCTECGACQKSCPVLNPIDFNSNEQHVYAAWAKNLNIRKRGSSGGIFSVLAKEILSRDGYVVGAAFDESFVLNHRIISSVDELSPLQGSKYVQSQIGFIYRRVKEKIKQGKAVLFVGTSCQVAGLRRFLGKMDQSSLYICDLVCHGVPSPLLFEKYVKYLKGKYPNMVSLQFRDLHNWGVKMNILLDEKDRLKNVVLHGKDTYYVYGFYQRLLQRECCYSCIYAKTPRIGDITLADFWGIGKTTPFKHKTTNGISCISINTKQGYDLMQSVKDDVEMELRSIEEAIEGGNENLYRPSSMPSARKTFYKDAFTLDIDTLIKKYNIKLYQKKTVLQKISNKLKRILR</sequence>
<keyword evidence="3" id="KW-0411">Iron-sulfur</keyword>
<dbReference type="InterPro" id="IPR052977">
    <property type="entry name" value="Polyferredoxin-like_ET"/>
</dbReference>
<dbReference type="Gene3D" id="3.30.70.20">
    <property type="match status" value="1"/>
</dbReference>
<keyword evidence="1" id="KW-0479">Metal-binding</keyword>
<dbReference type="Proteomes" id="UP000284417">
    <property type="component" value="Unassembled WGS sequence"/>
</dbReference>
<dbReference type="Pfam" id="PF04422">
    <property type="entry name" value="FrhB_FdhB_N"/>
    <property type="match status" value="1"/>
</dbReference>